<keyword evidence="1" id="KW-0472">Membrane</keyword>
<evidence type="ECO:0000256" key="1">
    <source>
        <dbReference type="SAM" id="Phobius"/>
    </source>
</evidence>
<dbReference type="Proteomes" id="UP000475862">
    <property type="component" value="Unassembled WGS sequence"/>
</dbReference>
<gene>
    <name evidence="2" type="ORF">AGLY_001261</name>
</gene>
<evidence type="ECO:0000313" key="3">
    <source>
        <dbReference type="Proteomes" id="UP000475862"/>
    </source>
</evidence>
<reference evidence="2 3" key="1">
    <citation type="submission" date="2019-08" db="EMBL/GenBank/DDBJ databases">
        <title>The genome of the soybean aphid Biotype 1, its phylome, world population structure and adaptation to the North American continent.</title>
        <authorList>
            <person name="Giordano R."/>
            <person name="Donthu R.K."/>
            <person name="Hernandez A.G."/>
            <person name="Wright C.L."/>
            <person name="Zimin A.V."/>
        </authorList>
    </citation>
    <scope>NUCLEOTIDE SEQUENCE [LARGE SCALE GENOMIC DNA]</scope>
    <source>
        <tissue evidence="2">Whole aphids</tissue>
    </source>
</reference>
<sequence>MFRYKIIEIEDLYVIKNILNSGRLINLFEIHKLHDKFLITVPYPLTKIKKQKKKLNLSIQTHYLITIIVEHIFSTLCKSMYIFLLCFGFSFSIDCGVSSIACACSSTGSAAYPNSFTLVGSTLYIHLWYKNMKNTTSKKKKRNNNIYSMTFIFVERKTARVHLKNRNLMIHYNGKDMTYYSFLLKFYLPSLKQPKRHHSPRKMCHRLELIVNEQLWSHCNETCKIPKNTILCVLHIPVNKLHMQQEEEIEPMITNPTKQLMRMIVFVSLSNTYNNTTIDWNTLKITARTDKPSKDLPNNSKTLCNIDTMIVAAKIYGEVSNNASFNES</sequence>
<keyword evidence="1" id="KW-1133">Transmembrane helix</keyword>
<protein>
    <submittedName>
        <fullName evidence="2">Uncharacterized protein</fullName>
    </submittedName>
</protein>
<organism evidence="2 3">
    <name type="scientific">Aphis glycines</name>
    <name type="common">Soybean aphid</name>
    <dbReference type="NCBI Taxonomy" id="307491"/>
    <lineage>
        <taxon>Eukaryota</taxon>
        <taxon>Metazoa</taxon>
        <taxon>Ecdysozoa</taxon>
        <taxon>Arthropoda</taxon>
        <taxon>Hexapoda</taxon>
        <taxon>Insecta</taxon>
        <taxon>Pterygota</taxon>
        <taxon>Neoptera</taxon>
        <taxon>Paraneoptera</taxon>
        <taxon>Hemiptera</taxon>
        <taxon>Sternorrhyncha</taxon>
        <taxon>Aphidomorpha</taxon>
        <taxon>Aphidoidea</taxon>
        <taxon>Aphididae</taxon>
        <taxon>Aphidini</taxon>
        <taxon>Aphis</taxon>
        <taxon>Aphis</taxon>
    </lineage>
</organism>
<dbReference type="AlphaFoldDB" id="A0A6G0U9B1"/>
<feature type="transmembrane region" description="Helical" evidence="1">
    <location>
        <begin position="111"/>
        <end position="129"/>
    </location>
</feature>
<proteinExistence type="predicted"/>
<feature type="transmembrane region" description="Helical" evidence="1">
    <location>
        <begin position="80"/>
        <end position="104"/>
    </location>
</feature>
<evidence type="ECO:0000313" key="2">
    <source>
        <dbReference type="EMBL" id="KAE9545718.1"/>
    </source>
</evidence>
<name>A0A6G0U9B1_APHGL</name>
<accession>A0A6G0U9B1</accession>
<keyword evidence="3" id="KW-1185">Reference proteome</keyword>
<keyword evidence="1" id="KW-0812">Transmembrane</keyword>
<dbReference type="EMBL" id="VYZN01000001">
    <property type="protein sequence ID" value="KAE9545718.1"/>
    <property type="molecule type" value="Genomic_DNA"/>
</dbReference>
<comment type="caution">
    <text evidence="2">The sequence shown here is derived from an EMBL/GenBank/DDBJ whole genome shotgun (WGS) entry which is preliminary data.</text>
</comment>